<organism evidence="2 3">
    <name type="scientific">Cryptococcus floricola</name>
    <dbReference type="NCBI Taxonomy" id="2591691"/>
    <lineage>
        <taxon>Eukaryota</taxon>
        <taxon>Fungi</taxon>
        <taxon>Dikarya</taxon>
        <taxon>Basidiomycota</taxon>
        <taxon>Agaricomycotina</taxon>
        <taxon>Tremellomycetes</taxon>
        <taxon>Tremellales</taxon>
        <taxon>Cryptococcaceae</taxon>
        <taxon>Cryptococcus</taxon>
    </lineage>
</organism>
<feature type="compositionally biased region" description="Basic residues" evidence="1">
    <location>
        <begin position="58"/>
        <end position="74"/>
    </location>
</feature>
<feature type="compositionally biased region" description="Low complexity" evidence="1">
    <location>
        <begin position="75"/>
        <end position="118"/>
    </location>
</feature>
<feature type="compositionally biased region" description="Low complexity" evidence="1">
    <location>
        <begin position="41"/>
        <end position="54"/>
    </location>
</feature>
<feature type="non-terminal residue" evidence="2">
    <location>
        <position position="185"/>
    </location>
</feature>
<accession>A0A5D3ALU5</accession>
<evidence type="ECO:0000256" key="1">
    <source>
        <dbReference type="SAM" id="MobiDB-lite"/>
    </source>
</evidence>
<sequence length="185" mass="19556">MSFLRRASLARKTQDDEASPSPQRAPSILGDSSPRAHKSSEASSIADDSSIIPSKNNHGSKRKSMLGCKGRKRLSSLFSSSSTSWSYASDREGTLNSTTSSSSTSVRSNVTGSVRSTTAGAPAEGVIEFPQRGLSNLRIGTVTGEVTESPEASPTIESGSAIGAQDAATKRTRRDSMWSQWELKG</sequence>
<comment type="caution">
    <text evidence="2">The sequence shown here is derived from an EMBL/GenBank/DDBJ whole genome shotgun (WGS) entry which is preliminary data.</text>
</comment>
<protein>
    <submittedName>
        <fullName evidence="2">Uncharacterized protein</fullName>
    </submittedName>
</protein>
<gene>
    <name evidence="2" type="ORF">B9479_008251</name>
</gene>
<feature type="compositionally biased region" description="Polar residues" evidence="1">
    <location>
        <begin position="145"/>
        <end position="158"/>
    </location>
</feature>
<feature type="region of interest" description="Disordered" evidence="1">
    <location>
        <begin position="145"/>
        <end position="185"/>
    </location>
</feature>
<proteinExistence type="predicted"/>
<keyword evidence="3" id="KW-1185">Reference proteome</keyword>
<dbReference type="AlphaFoldDB" id="A0A5D3ALU5"/>
<dbReference type="EMBL" id="NIDF01000343">
    <property type="protein sequence ID" value="TYJ51191.1"/>
    <property type="molecule type" value="Genomic_DNA"/>
</dbReference>
<dbReference type="Proteomes" id="UP000322245">
    <property type="component" value="Unassembled WGS sequence"/>
</dbReference>
<evidence type="ECO:0000313" key="2">
    <source>
        <dbReference type="EMBL" id="TYJ51191.1"/>
    </source>
</evidence>
<reference evidence="2 3" key="1">
    <citation type="submission" date="2017-05" db="EMBL/GenBank/DDBJ databases">
        <title>The Genome Sequence of Tsuchiyaea wingfieldii DSM 27421.</title>
        <authorList>
            <person name="Cuomo C."/>
            <person name="Passer A."/>
            <person name="Billmyre B."/>
            <person name="Heitman J."/>
        </authorList>
    </citation>
    <scope>NUCLEOTIDE SEQUENCE [LARGE SCALE GENOMIC DNA]</scope>
    <source>
        <strain evidence="2 3">DSM 27421</strain>
    </source>
</reference>
<evidence type="ECO:0000313" key="3">
    <source>
        <dbReference type="Proteomes" id="UP000322245"/>
    </source>
</evidence>
<feature type="region of interest" description="Disordered" evidence="1">
    <location>
        <begin position="1"/>
        <end position="125"/>
    </location>
</feature>
<name>A0A5D3ALU5_9TREE</name>